<comment type="similarity">
    <text evidence="1 5">Belongs to the 5-formyltetrahydrofolate cyclo-ligase family.</text>
</comment>
<dbReference type="AlphaFoldDB" id="A0A4Q9GWF5"/>
<accession>A0A4Q9GWF5</accession>
<evidence type="ECO:0000256" key="5">
    <source>
        <dbReference type="RuleBase" id="RU361279"/>
    </source>
</evidence>
<keyword evidence="6" id="KW-0436">Ligase</keyword>
<dbReference type="RefSeq" id="WP_130981648.1">
    <property type="nucleotide sequence ID" value="NZ_SISG01000001.1"/>
</dbReference>
<comment type="catalytic activity">
    <reaction evidence="5">
        <text>(6S)-5-formyl-5,6,7,8-tetrahydrofolate + ATP = (6R)-5,10-methenyltetrahydrofolate + ADP + phosphate</text>
        <dbReference type="Rhea" id="RHEA:10488"/>
        <dbReference type="ChEBI" id="CHEBI:30616"/>
        <dbReference type="ChEBI" id="CHEBI:43474"/>
        <dbReference type="ChEBI" id="CHEBI:57455"/>
        <dbReference type="ChEBI" id="CHEBI:57457"/>
        <dbReference type="ChEBI" id="CHEBI:456216"/>
        <dbReference type="EC" id="6.3.3.2"/>
    </reaction>
</comment>
<dbReference type="InterPro" id="IPR024185">
    <property type="entry name" value="FTHF_cligase-like_sf"/>
</dbReference>
<evidence type="ECO:0000313" key="7">
    <source>
        <dbReference type="Proteomes" id="UP000294194"/>
    </source>
</evidence>
<feature type="binding site" evidence="4">
    <location>
        <begin position="9"/>
        <end position="13"/>
    </location>
    <ligand>
        <name>ATP</name>
        <dbReference type="ChEBI" id="CHEBI:30616"/>
    </ligand>
</feature>
<protein>
    <recommendedName>
        <fullName evidence="5">5-formyltetrahydrofolate cyclo-ligase</fullName>
        <ecNumber evidence="5">6.3.3.2</ecNumber>
    </recommendedName>
</protein>
<feature type="binding site" evidence="4">
    <location>
        <position position="55"/>
    </location>
    <ligand>
        <name>substrate</name>
    </ligand>
</feature>
<evidence type="ECO:0000256" key="2">
    <source>
        <dbReference type="ARBA" id="ARBA00022741"/>
    </source>
</evidence>
<sequence length="201" mass="21704">MSPDVTSEKRALRAELRERRRTITAAERAASTQSVTANLIELTSGLGVKSIAAYLSTPDEPSTREFLHWACDSGIRVLLPISREDGLLDWAPYDGTDEDEDLLGMPTPTTEVLGPIAINSVDLIVVPAASVDRTGMRMGWGRGYFDKTLGSMERCPPVYAVIFDNEFVDSVPSEVHDQKVNGVVTPSGITALPSTQPNSAA</sequence>
<comment type="caution">
    <text evidence="6">The sequence shown here is derived from an EMBL/GenBank/DDBJ whole genome shotgun (WGS) entry which is preliminary data.</text>
</comment>
<dbReference type="NCBIfam" id="TIGR02727">
    <property type="entry name" value="MTHFS_bact"/>
    <property type="match status" value="1"/>
</dbReference>
<evidence type="ECO:0000313" key="6">
    <source>
        <dbReference type="EMBL" id="TBN57537.1"/>
    </source>
</evidence>
<dbReference type="Pfam" id="PF01812">
    <property type="entry name" value="5-FTHF_cyc-lig"/>
    <property type="match status" value="1"/>
</dbReference>
<dbReference type="GO" id="GO:0009396">
    <property type="term" value="P:folic acid-containing compound biosynthetic process"/>
    <property type="evidence" value="ECO:0007669"/>
    <property type="project" value="TreeGrafter"/>
</dbReference>
<evidence type="ECO:0000256" key="4">
    <source>
        <dbReference type="PIRSR" id="PIRSR006806-1"/>
    </source>
</evidence>
<dbReference type="Gene3D" id="3.40.50.10420">
    <property type="entry name" value="NagB/RpiA/CoA transferase-like"/>
    <property type="match status" value="1"/>
</dbReference>
<dbReference type="InterPro" id="IPR002698">
    <property type="entry name" value="FTHF_cligase"/>
</dbReference>
<reference evidence="7" key="1">
    <citation type="submission" date="2019-02" db="EMBL/GenBank/DDBJ databases">
        <title>Glaciihabitans arcticus sp. nov., a psychrotolerant bacterium isolated from polar soil.</title>
        <authorList>
            <person name="Dahal R.H."/>
        </authorList>
    </citation>
    <scope>NUCLEOTIDE SEQUENCE [LARGE SCALE GENOMIC DNA]</scope>
    <source>
        <strain evidence="7">RP-3-7</strain>
    </source>
</reference>
<dbReference type="GO" id="GO:0035999">
    <property type="term" value="P:tetrahydrofolate interconversion"/>
    <property type="evidence" value="ECO:0007669"/>
    <property type="project" value="TreeGrafter"/>
</dbReference>
<dbReference type="GO" id="GO:0005524">
    <property type="term" value="F:ATP binding"/>
    <property type="evidence" value="ECO:0007669"/>
    <property type="project" value="UniProtKB-KW"/>
</dbReference>
<name>A0A4Q9GWF5_9MICO</name>
<keyword evidence="2 4" id="KW-0547">Nucleotide-binding</keyword>
<dbReference type="PANTHER" id="PTHR23407">
    <property type="entry name" value="ATPASE INHIBITOR/5-FORMYLTETRAHYDROFOLATE CYCLO-LIGASE"/>
    <property type="match status" value="1"/>
</dbReference>
<keyword evidence="7" id="KW-1185">Reference proteome</keyword>
<gene>
    <name evidence="6" type="ORF">EYE40_09130</name>
</gene>
<proteinExistence type="inferred from homology"/>
<dbReference type="GO" id="GO:0046872">
    <property type="term" value="F:metal ion binding"/>
    <property type="evidence" value="ECO:0007669"/>
    <property type="project" value="UniProtKB-KW"/>
</dbReference>
<dbReference type="GO" id="GO:0030272">
    <property type="term" value="F:5-formyltetrahydrofolate cyclo-ligase activity"/>
    <property type="evidence" value="ECO:0007669"/>
    <property type="project" value="UniProtKB-EC"/>
</dbReference>
<dbReference type="InterPro" id="IPR037171">
    <property type="entry name" value="NagB/RpiA_transferase-like"/>
</dbReference>
<dbReference type="EC" id="6.3.3.2" evidence="5"/>
<comment type="cofactor">
    <cofactor evidence="5">
        <name>Mg(2+)</name>
        <dbReference type="ChEBI" id="CHEBI:18420"/>
    </cofactor>
</comment>
<dbReference type="SUPFAM" id="SSF100950">
    <property type="entry name" value="NagB/RpiA/CoA transferase-like"/>
    <property type="match status" value="1"/>
</dbReference>
<evidence type="ECO:0000256" key="1">
    <source>
        <dbReference type="ARBA" id="ARBA00010638"/>
    </source>
</evidence>
<feature type="binding site" evidence="4">
    <location>
        <position position="60"/>
    </location>
    <ligand>
        <name>substrate</name>
    </ligand>
</feature>
<dbReference type="Proteomes" id="UP000294194">
    <property type="component" value="Unassembled WGS sequence"/>
</dbReference>
<keyword evidence="3 4" id="KW-0067">ATP-binding</keyword>
<organism evidence="6 7">
    <name type="scientific">Glaciihabitans arcticus</name>
    <dbReference type="NCBI Taxonomy" id="2668039"/>
    <lineage>
        <taxon>Bacteria</taxon>
        <taxon>Bacillati</taxon>
        <taxon>Actinomycetota</taxon>
        <taxon>Actinomycetes</taxon>
        <taxon>Micrococcales</taxon>
        <taxon>Microbacteriaceae</taxon>
        <taxon>Glaciihabitans</taxon>
    </lineage>
</organism>
<keyword evidence="5" id="KW-0460">Magnesium</keyword>
<dbReference type="EMBL" id="SISG01000001">
    <property type="protein sequence ID" value="TBN57537.1"/>
    <property type="molecule type" value="Genomic_DNA"/>
</dbReference>
<dbReference type="PANTHER" id="PTHR23407:SF1">
    <property type="entry name" value="5-FORMYLTETRAHYDROFOLATE CYCLO-LIGASE"/>
    <property type="match status" value="1"/>
</dbReference>
<dbReference type="PIRSF" id="PIRSF006806">
    <property type="entry name" value="FTHF_cligase"/>
    <property type="match status" value="1"/>
</dbReference>
<keyword evidence="5" id="KW-0479">Metal-binding</keyword>
<evidence type="ECO:0000256" key="3">
    <source>
        <dbReference type="ARBA" id="ARBA00022840"/>
    </source>
</evidence>